<dbReference type="Pfam" id="PF01895">
    <property type="entry name" value="PhoU"/>
    <property type="match status" value="1"/>
</dbReference>
<dbReference type="InterPro" id="IPR026022">
    <property type="entry name" value="PhoU_dom"/>
</dbReference>
<accession>A0A9D9DH43</accession>
<comment type="caution">
    <text evidence="2">The sequence shown here is derived from an EMBL/GenBank/DDBJ whole genome shotgun (WGS) entry which is preliminary data.</text>
</comment>
<reference evidence="2" key="2">
    <citation type="journal article" date="2021" name="PeerJ">
        <title>Extensive microbial diversity within the chicken gut microbiome revealed by metagenomics and culture.</title>
        <authorList>
            <person name="Gilroy R."/>
            <person name="Ravi A."/>
            <person name="Getino M."/>
            <person name="Pursley I."/>
            <person name="Horton D.L."/>
            <person name="Alikhan N.F."/>
            <person name="Baker D."/>
            <person name="Gharbi K."/>
            <person name="Hall N."/>
            <person name="Watson M."/>
            <person name="Adriaenssens E.M."/>
            <person name="Foster-Nyarko E."/>
            <person name="Jarju S."/>
            <person name="Secka A."/>
            <person name="Antonio M."/>
            <person name="Oren A."/>
            <person name="Chaudhuri R.R."/>
            <person name="La Ragione R."/>
            <person name="Hildebrand F."/>
            <person name="Pallen M.J."/>
        </authorList>
    </citation>
    <scope>NUCLEOTIDE SEQUENCE</scope>
    <source>
        <strain evidence="2">11159</strain>
    </source>
</reference>
<evidence type="ECO:0000313" key="3">
    <source>
        <dbReference type="Proteomes" id="UP000823613"/>
    </source>
</evidence>
<evidence type="ECO:0000313" key="2">
    <source>
        <dbReference type="EMBL" id="MBO8427016.1"/>
    </source>
</evidence>
<dbReference type="PANTHER" id="PTHR42930">
    <property type="entry name" value="PHOSPHATE-SPECIFIC TRANSPORT SYSTEM ACCESSORY PROTEIN PHOU"/>
    <property type="match status" value="1"/>
</dbReference>
<proteinExistence type="predicted"/>
<name>A0A9D9DH43_9BACL</name>
<dbReference type="InterPro" id="IPR038078">
    <property type="entry name" value="PhoU-like_sf"/>
</dbReference>
<dbReference type="GO" id="GO:0045936">
    <property type="term" value="P:negative regulation of phosphate metabolic process"/>
    <property type="evidence" value="ECO:0007669"/>
    <property type="project" value="InterPro"/>
</dbReference>
<feature type="non-terminal residue" evidence="2">
    <location>
        <position position="165"/>
    </location>
</feature>
<dbReference type="PANTHER" id="PTHR42930:SF3">
    <property type="entry name" value="PHOSPHATE-SPECIFIC TRANSPORT SYSTEM ACCESSORY PROTEIN PHOU"/>
    <property type="match status" value="1"/>
</dbReference>
<dbReference type="AlphaFoldDB" id="A0A9D9DH43"/>
<dbReference type="GO" id="GO:0030643">
    <property type="term" value="P:intracellular phosphate ion homeostasis"/>
    <property type="evidence" value="ECO:0007669"/>
    <property type="project" value="InterPro"/>
</dbReference>
<sequence length="165" mass="19203">MLKDELINELKIRCIRMMELTFNDVNLAIKSLKEHKDNTVNDDEIDAFHMEIESECLKILLKEQVYSKDLRVVTGILKLVDDVERIGDHAEDLLWCISKLNHAEKFVELKALNKQIEEVSELITLTLKAYLQEDIDLANENIKSDDAIDKTYLEVLDELEEKKNT</sequence>
<reference evidence="2" key="1">
    <citation type="submission" date="2020-10" db="EMBL/GenBank/DDBJ databases">
        <authorList>
            <person name="Gilroy R."/>
        </authorList>
    </citation>
    <scope>NUCLEOTIDE SEQUENCE</scope>
    <source>
        <strain evidence="2">11159</strain>
    </source>
</reference>
<protein>
    <recommendedName>
        <fullName evidence="1">PhoU domain-containing protein</fullName>
    </recommendedName>
</protein>
<gene>
    <name evidence="2" type="ORF">IAC58_00430</name>
</gene>
<dbReference type="InterPro" id="IPR028366">
    <property type="entry name" value="PhoU"/>
</dbReference>
<dbReference type="SUPFAM" id="SSF109755">
    <property type="entry name" value="PhoU-like"/>
    <property type="match status" value="1"/>
</dbReference>
<feature type="domain" description="PhoU" evidence="1">
    <location>
        <begin position="16"/>
        <end position="93"/>
    </location>
</feature>
<evidence type="ECO:0000259" key="1">
    <source>
        <dbReference type="Pfam" id="PF01895"/>
    </source>
</evidence>
<dbReference type="Proteomes" id="UP000823613">
    <property type="component" value="Unassembled WGS sequence"/>
</dbReference>
<organism evidence="2 3">
    <name type="scientific">Candidatus Onthovivens merdipullorum</name>
    <dbReference type="NCBI Taxonomy" id="2840889"/>
    <lineage>
        <taxon>Bacteria</taxon>
        <taxon>Bacillati</taxon>
        <taxon>Bacillota</taxon>
        <taxon>Bacilli</taxon>
        <taxon>Bacillales</taxon>
        <taxon>Candidatus Onthovivens</taxon>
    </lineage>
</organism>
<dbReference type="Gene3D" id="1.20.58.220">
    <property type="entry name" value="Phosphate transport system protein phou homolog 2, domain 2"/>
    <property type="match status" value="1"/>
</dbReference>
<dbReference type="EMBL" id="JADIMY010000008">
    <property type="protein sequence ID" value="MBO8427016.1"/>
    <property type="molecule type" value="Genomic_DNA"/>
</dbReference>